<sequence length="372" mass="39749">MRGWSVTLGKYFGVEVRLHAIFVLSLPIIIMLSSLLDGSGMRGFGLWLLLLSAVIVREVGHGLATASAGFAVDRLLLLPTGSAPTEERSLNASTRGERFIALSGPLANFAAGITMALLMYAATPAINLFAQPWVTPQHLLRSAIWAQVLLGGLHLLPAWPLDSGIVLRRQFRRIRGNDSGIRASAGLSHAISLVLIILGAALTNAWLIVMGCSLLLSSRGDAITRLGQQAAGTITAAEVMLTDFATLSASDTLEDALRRSVHSLQDVFPVVRGPILVGSIHRDTLAQALRADGNGYVQGVMTRTVEVVLADAPLLPALERMQKNRDAQLVSVMREEKLVGILTPNSLTQSMSMLGNARRVTELAAARSGEDE</sequence>
<dbReference type="EMBL" id="LT629690">
    <property type="protein sequence ID" value="SDE74434.1"/>
    <property type="molecule type" value="Genomic_DNA"/>
</dbReference>
<evidence type="ECO:0000256" key="6">
    <source>
        <dbReference type="ARBA" id="ARBA00023049"/>
    </source>
</evidence>
<dbReference type="GO" id="GO:0008237">
    <property type="term" value="F:metallopeptidase activity"/>
    <property type="evidence" value="ECO:0007669"/>
    <property type="project" value="UniProtKB-KW"/>
</dbReference>
<dbReference type="Gene3D" id="3.10.580.10">
    <property type="entry name" value="CBS-domain"/>
    <property type="match status" value="1"/>
</dbReference>
<comment type="similarity">
    <text evidence="2">Belongs to the peptidase M50B family.</text>
</comment>
<feature type="transmembrane region" description="Helical" evidence="8">
    <location>
        <begin position="16"/>
        <end position="36"/>
    </location>
</feature>
<dbReference type="PANTHER" id="PTHR39188:SF3">
    <property type="entry name" value="STAGE IV SPORULATION PROTEIN FB"/>
    <property type="match status" value="1"/>
</dbReference>
<evidence type="ECO:0000256" key="8">
    <source>
        <dbReference type="SAM" id="Phobius"/>
    </source>
</evidence>
<keyword evidence="6" id="KW-0482">Metalloprotease</keyword>
<gene>
    <name evidence="10" type="ORF">SAMN05444167_0314</name>
</gene>
<dbReference type="SUPFAM" id="SSF54631">
    <property type="entry name" value="CBS-domain pair"/>
    <property type="match status" value="1"/>
</dbReference>
<organism evidence="10 11">
    <name type="scientific">Terriglobus roseus</name>
    <dbReference type="NCBI Taxonomy" id="392734"/>
    <lineage>
        <taxon>Bacteria</taxon>
        <taxon>Pseudomonadati</taxon>
        <taxon>Acidobacteriota</taxon>
        <taxon>Terriglobia</taxon>
        <taxon>Terriglobales</taxon>
        <taxon>Acidobacteriaceae</taxon>
        <taxon>Terriglobus</taxon>
    </lineage>
</organism>
<dbReference type="Proteomes" id="UP000182427">
    <property type="component" value="Chromosome I"/>
</dbReference>
<keyword evidence="8" id="KW-1133">Transmembrane helix</keyword>
<feature type="transmembrane region" description="Helical" evidence="8">
    <location>
        <begin position="99"/>
        <end position="123"/>
    </location>
</feature>
<evidence type="ECO:0000256" key="2">
    <source>
        <dbReference type="ARBA" id="ARBA00007931"/>
    </source>
</evidence>
<dbReference type="Pfam" id="PF00571">
    <property type="entry name" value="CBS"/>
    <property type="match status" value="2"/>
</dbReference>
<dbReference type="InterPro" id="IPR000644">
    <property type="entry name" value="CBS_dom"/>
</dbReference>
<keyword evidence="11" id="KW-1185">Reference proteome</keyword>
<keyword evidence="8" id="KW-0812">Transmembrane</keyword>
<evidence type="ECO:0000256" key="4">
    <source>
        <dbReference type="ARBA" id="ARBA00022801"/>
    </source>
</evidence>
<evidence type="ECO:0000256" key="5">
    <source>
        <dbReference type="ARBA" id="ARBA00022833"/>
    </source>
</evidence>
<feature type="transmembrane region" description="Helical" evidence="8">
    <location>
        <begin position="187"/>
        <end position="209"/>
    </location>
</feature>
<protein>
    <submittedName>
        <fullName evidence="10">CBS domain-containing protein</fullName>
    </submittedName>
</protein>
<dbReference type="RefSeq" id="WP_083343597.1">
    <property type="nucleotide sequence ID" value="NZ_LT629690.1"/>
</dbReference>
<keyword evidence="4" id="KW-0378">Hydrolase</keyword>
<evidence type="ECO:0000313" key="10">
    <source>
        <dbReference type="EMBL" id="SDE74434.1"/>
    </source>
</evidence>
<keyword evidence="5" id="KW-0862">Zinc</keyword>
<feature type="domain" description="CBS" evidence="9">
    <location>
        <begin position="301"/>
        <end position="358"/>
    </location>
</feature>
<dbReference type="GO" id="GO:0006508">
    <property type="term" value="P:proteolysis"/>
    <property type="evidence" value="ECO:0007669"/>
    <property type="project" value="UniProtKB-KW"/>
</dbReference>
<reference evidence="10 11" key="1">
    <citation type="submission" date="2016-10" db="EMBL/GenBank/DDBJ databases">
        <authorList>
            <person name="de Groot N.N."/>
        </authorList>
    </citation>
    <scope>NUCLEOTIDE SEQUENCE [LARGE SCALE GENOMIC DNA]</scope>
    <source>
        <strain evidence="10 11">GAS232</strain>
    </source>
</reference>
<comment type="cofactor">
    <cofactor evidence="1">
        <name>Zn(2+)</name>
        <dbReference type="ChEBI" id="CHEBI:29105"/>
    </cofactor>
</comment>
<evidence type="ECO:0000256" key="7">
    <source>
        <dbReference type="PROSITE-ProRule" id="PRU00703"/>
    </source>
</evidence>
<dbReference type="PROSITE" id="PS51371">
    <property type="entry name" value="CBS"/>
    <property type="match status" value="2"/>
</dbReference>
<evidence type="ECO:0000256" key="1">
    <source>
        <dbReference type="ARBA" id="ARBA00001947"/>
    </source>
</evidence>
<keyword evidence="7" id="KW-0129">CBS domain</keyword>
<proteinExistence type="inferred from homology"/>
<dbReference type="AlphaFoldDB" id="A0A1G7FEY8"/>
<accession>A0A1G7FEY8</accession>
<evidence type="ECO:0000259" key="9">
    <source>
        <dbReference type="PROSITE" id="PS51371"/>
    </source>
</evidence>
<keyword evidence="3" id="KW-0645">Protease</keyword>
<evidence type="ECO:0000256" key="3">
    <source>
        <dbReference type="ARBA" id="ARBA00022670"/>
    </source>
</evidence>
<dbReference type="PANTHER" id="PTHR39188">
    <property type="entry name" value="MEMBRANE-ASSOCIATED ZINC METALLOPROTEASE M50B"/>
    <property type="match status" value="1"/>
</dbReference>
<feature type="transmembrane region" description="Helical" evidence="8">
    <location>
        <begin position="143"/>
        <end position="167"/>
    </location>
</feature>
<dbReference type="InterPro" id="IPR046342">
    <property type="entry name" value="CBS_dom_sf"/>
</dbReference>
<feature type="domain" description="CBS" evidence="9">
    <location>
        <begin position="240"/>
        <end position="297"/>
    </location>
</feature>
<name>A0A1G7FEY8_9BACT</name>
<keyword evidence="8" id="KW-0472">Membrane</keyword>
<dbReference type="OrthoDB" id="9800627at2"/>
<evidence type="ECO:0000313" key="11">
    <source>
        <dbReference type="Proteomes" id="UP000182427"/>
    </source>
</evidence>